<dbReference type="InterPro" id="IPR006311">
    <property type="entry name" value="TAT_signal"/>
</dbReference>
<evidence type="ECO:0000256" key="2">
    <source>
        <dbReference type="SAM" id="MobiDB-lite"/>
    </source>
</evidence>
<dbReference type="InterPro" id="IPR029058">
    <property type="entry name" value="AB_hydrolase_fold"/>
</dbReference>
<dbReference type="PANTHER" id="PTHR22946">
    <property type="entry name" value="DIENELACTONE HYDROLASE DOMAIN-CONTAINING PROTEIN-RELATED"/>
    <property type="match status" value="1"/>
</dbReference>
<accession>A0A7T1TB35</accession>
<dbReference type="AlphaFoldDB" id="A0A7T1TB35"/>
<dbReference type="Proteomes" id="UP000595046">
    <property type="component" value="Chromosome"/>
</dbReference>
<feature type="domain" description="AB hydrolase-1" evidence="3">
    <location>
        <begin position="217"/>
        <end position="441"/>
    </location>
</feature>
<keyword evidence="4" id="KW-0378">Hydrolase</keyword>
<proteinExistence type="inferred from homology"/>
<feature type="region of interest" description="Disordered" evidence="2">
    <location>
        <begin position="37"/>
        <end position="63"/>
    </location>
</feature>
<dbReference type="GO" id="GO:0016787">
    <property type="term" value="F:hydrolase activity"/>
    <property type="evidence" value="ECO:0007669"/>
    <property type="project" value="UniProtKB-KW"/>
</dbReference>
<evidence type="ECO:0000313" key="4">
    <source>
        <dbReference type="EMBL" id="QPP09703.1"/>
    </source>
</evidence>
<dbReference type="KEGG" id="sbat:G4Z16_28505"/>
<dbReference type="PROSITE" id="PS51318">
    <property type="entry name" value="TAT"/>
    <property type="match status" value="1"/>
</dbReference>
<gene>
    <name evidence="4" type="ORF">G4Z16_28505</name>
</gene>
<evidence type="ECO:0000313" key="5">
    <source>
        <dbReference type="Proteomes" id="UP000595046"/>
    </source>
</evidence>
<sequence length="471" mass="51122">MTDPLRTPEPGLLPRRKAVTGLAAGAGVLAASATSGCSGKAVAAPSPPASPGRTGPRADGPAPGAMQLFADSSFNYRALSALGAAQRSAAEPGEVLTAVNAVNSAGVGYQTYSATFRSWGERLEAQATEAGRAGRKQTRRFRALRSATYYEQALFHVLGGDKPEDEESVYRACRRQWDTFARLCTPAAEFGGVLHGKDRMPIWFFRPDTSQRRRPTVILTNGFDTQDATMWTYGVAAALERGWNALIYNGPGQGQMLFVGQVPLTTRWERVVAPLVDRLMLRRDVDPRRIALVGVGLGGVLAARAAAFERRLAALVAGPGVLSPWLSLPAATRAVLTSTKAGTNKTWNDDIVPDLTASERFALSKRFEPCDAAVMRAARIGKTFTDFWTPARTLAGMDVTEVVPRITAPSLVVDFDDEQFVPGQPRRMYDLLRSPKDYVKMSRADGAQLHCSPMAPQRYCEVVFDWLEKTV</sequence>
<dbReference type="Gene3D" id="3.40.50.1820">
    <property type="entry name" value="alpha/beta hydrolase"/>
    <property type="match status" value="1"/>
</dbReference>
<evidence type="ECO:0000259" key="3">
    <source>
        <dbReference type="Pfam" id="PF12697"/>
    </source>
</evidence>
<protein>
    <submittedName>
        <fullName evidence="4">Alpha/beta fold hydrolase</fullName>
    </submittedName>
</protein>
<reference evidence="5" key="1">
    <citation type="submission" date="2020-02" db="EMBL/GenBank/DDBJ databases">
        <title>Streptomyces sp. ASO4wet.</title>
        <authorList>
            <person name="Risdian C."/>
            <person name="Landwehr W."/>
            <person name="Schupp P."/>
            <person name="Wink J."/>
        </authorList>
    </citation>
    <scope>NUCLEOTIDE SEQUENCE [LARGE SCALE GENOMIC DNA]</scope>
    <source>
        <strain evidence="5">ASO4wet</strain>
    </source>
</reference>
<dbReference type="Pfam" id="PF12697">
    <property type="entry name" value="Abhydrolase_6"/>
    <property type="match status" value="1"/>
</dbReference>
<dbReference type="PANTHER" id="PTHR22946:SF12">
    <property type="entry name" value="CONIDIAL PIGMENT BIOSYNTHESIS PROTEIN AYG1 (AFU_ORTHOLOGUE AFUA_2G17550)"/>
    <property type="match status" value="1"/>
</dbReference>
<name>A0A7T1TB35_9ACTN</name>
<dbReference type="RefSeq" id="WP_197353472.1">
    <property type="nucleotide sequence ID" value="NZ_CP048882.1"/>
</dbReference>
<dbReference type="Gene3D" id="1.20.1440.110">
    <property type="entry name" value="acylaminoacyl peptidase"/>
    <property type="match status" value="1"/>
</dbReference>
<dbReference type="SUPFAM" id="SSF53474">
    <property type="entry name" value="alpha/beta-Hydrolases"/>
    <property type="match status" value="1"/>
</dbReference>
<dbReference type="InterPro" id="IPR050261">
    <property type="entry name" value="FrsA_esterase"/>
</dbReference>
<evidence type="ECO:0000256" key="1">
    <source>
        <dbReference type="ARBA" id="ARBA00038115"/>
    </source>
</evidence>
<comment type="similarity">
    <text evidence="1">Belongs to the AB hydrolase superfamily. FUS2 hydrolase family.</text>
</comment>
<organism evidence="4 5">
    <name type="scientific">Streptomyces bathyalis</name>
    <dbReference type="NCBI Taxonomy" id="2710756"/>
    <lineage>
        <taxon>Bacteria</taxon>
        <taxon>Bacillati</taxon>
        <taxon>Actinomycetota</taxon>
        <taxon>Actinomycetes</taxon>
        <taxon>Kitasatosporales</taxon>
        <taxon>Streptomycetaceae</taxon>
        <taxon>Streptomyces</taxon>
    </lineage>
</organism>
<dbReference type="EMBL" id="CP048882">
    <property type="protein sequence ID" value="QPP09703.1"/>
    <property type="molecule type" value="Genomic_DNA"/>
</dbReference>
<dbReference type="InterPro" id="IPR000073">
    <property type="entry name" value="AB_hydrolase_1"/>
</dbReference>
<keyword evidence="5" id="KW-1185">Reference proteome</keyword>